<dbReference type="GO" id="GO:0000131">
    <property type="term" value="C:incipient cellular bud site"/>
    <property type="evidence" value="ECO:0007669"/>
    <property type="project" value="TreeGrafter"/>
</dbReference>
<feature type="compositionally biased region" description="Basic and acidic residues" evidence="3">
    <location>
        <begin position="1072"/>
        <end position="1082"/>
    </location>
</feature>
<feature type="domain" description="GIT Spa2 homology (SHD)" evidence="4">
    <location>
        <begin position="37"/>
        <end position="67"/>
    </location>
</feature>
<dbReference type="Proteomes" id="UP000182334">
    <property type="component" value="Chromosome V"/>
</dbReference>
<proteinExistence type="predicted"/>
<organism evidence="5 6">
    <name type="scientific">Sungouiella intermedia</name>
    <dbReference type="NCBI Taxonomy" id="45354"/>
    <lineage>
        <taxon>Eukaryota</taxon>
        <taxon>Fungi</taxon>
        <taxon>Dikarya</taxon>
        <taxon>Ascomycota</taxon>
        <taxon>Saccharomycotina</taxon>
        <taxon>Pichiomycetes</taxon>
        <taxon>Metschnikowiaceae</taxon>
        <taxon>Sungouiella</taxon>
    </lineage>
</organism>
<dbReference type="GO" id="GO:0036267">
    <property type="term" value="P:invasive filamentous growth"/>
    <property type="evidence" value="ECO:0007669"/>
    <property type="project" value="TreeGrafter"/>
</dbReference>
<evidence type="ECO:0000313" key="5">
    <source>
        <dbReference type="EMBL" id="SGZ55159.1"/>
    </source>
</evidence>
<evidence type="ECO:0000256" key="2">
    <source>
        <dbReference type="SAM" id="Coils"/>
    </source>
</evidence>
<dbReference type="GO" id="GO:0005078">
    <property type="term" value="F:MAP-kinase scaffold activity"/>
    <property type="evidence" value="ECO:0007669"/>
    <property type="project" value="TreeGrafter"/>
</dbReference>
<protein>
    <submittedName>
        <fullName evidence="5">CIC11C00000002411</fullName>
    </submittedName>
</protein>
<evidence type="ECO:0000259" key="4">
    <source>
        <dbReference type="SMART" id="SM00555"/>
    </source>
</evidence>
<feature type="region of interest" description="Disordered" evidence="3">
    <location>
        <begin position="859"/>
        <end position="1018"/>
    </location>
</feature>
<feature type="region of interest" description="Disordered" evidence="3">
    <location>
        <begin position="117"/>
        <end position="203"/>
    </location>
</feature>
<feature type="compositionally biased region" description="Polar residues" evidence="3">
    <location>
        <begin position="175"/>
        <end position="187"/>
    </location>
</feature>
<reference evidence="5 6" key="1">
    <citation type="submission" date="2016-10" db="EMBL/GenBank/DDBJ databases">
        <authorList>
            <person name="de Groot N.N."/>
        </authorList>
    </citation>
    <scope>NUCLEOTIDE SEQUENCE [LARGE SCALE GENOMIC DNA]</scope>
    <source>
        <strain evidence="5 6">CBS 141442</strain>
    </source>
</reference>
<feature type="region of interest" description="Disordered" evidence="3">
    <location>
        <begin position="1125"/>
        <end position="1169"/>
    </location>
</feature>
<feature type="compositionally biased region" description="Polar residues" evidence="3">
    <location>
        <begin position="883"/>
        <end position="907"/>
    </location>
</feature>
<dbReference type="SMART" id="SM00555">
    <property type="entry name" value="GIT"/>
    <property type="match status" value="2"/>
</dbReference>
<sequence length="1392" mass="153066">MAESDLLHYYRELKQFLDISDDSSSRAKSNSSRAQRAREKLLKLSLAQFRELSTDVYDELRRRIDELRSEPDFLLPKLTFHPKRNQARQKLSLLPQLRFKDLVSDISFEIERRNLHLPEQKTSTNNAATSNSNTTSHSRSQSLASGISAPQYPSHSVSHSRSASGAVPTTAVPESYQTPATLKTNVESEPEQYQPREVDEKPSEVANGSFAEMRDELATPDLKQTPVPQKSIGIQSNTVIPTKANLAWLSDEESDDDLNNGPDESQPRRLSLGNLGKNVAGSESLKTEESHLVPGTDILSTAGLSAGSKAAAGALLGGAVAAGAVGLGSNSVGPTSTDAENSEQVDKLKAENEKYIKDIESNKAEKVKLLEELETIKTEKENNFDQLQTSKAEISKLSEEVVTAKAEIDRLVNESETLKTQLDKLQKTNLDLQNQYTSLEKSHGEVLTERAQLNDQVQEQAKNRDGLPDPEQLALVQRELESVKAASAALRLENQSLKASQKEFKRASRDLSLKDVNSSPRAVRVTPAKEVESPRDINTELKLFYSKLDLLASPKPLSASKEEALRSEAVQWRTRYENIQAGKLAKALRDFKQPDLQSYVLPNGLVSLKDGTTFFALIDSFLLSINDAVLDNDTLFEKISNIAILSNKITLVGENSILSNNDSSEAVRQATTHALTATRYLATYPMFLPKIVVERAVSQVAFTMCDYLSVSKLYLGSSSDADRSLAGLGISPIVEDDVHVRPLKIGSKMNSTINFDTFKEDEAKATSLGVSRDEIDDAATIPGDFQDALSESLPILNNVEDPGDSQPVDIQPLNSPPLGSEEAGFQHAEKEVSLPTTHTSTHPKKLSLFERILNSKVLGADKNTPAEDLPTDPMNDNMKENIVPNSESPAGKSTSTFQGIQNASRSPVSPKKSSILERVKQFESPPSGKSSPRAATKESPSVSVKSARALFSKEPASSDFKTMIAESPEAKLTKASEADTSATPTRSRSIFQSLRERFTHDNSAKEADTSRDADISKNVDVDISRDDVAVSKDVDLEPLIESPSQVKERSLSNIPVSAALEKEVESTPLPFDKNENEPETTTKVEVPLPKFVGGAAAAAVSKATSSKSPVVQKVTPPVLKRVETAEEVEKEVAPKLTTTTNLGAEPESPLARKTEQKVESQNQSIPRSFSAVKSPAFKVKKVNYAQGTKHEARNEESELEDGEDYEEEDREEVEARQRQEYRKSMAAATFNFDLFDIDDPDNTLTQVLLYLEHQTVQVISTIQDLLSAIKKPDATRGELRTNSKAISEVISQMTEATNTSMNQTRNHQLKEHGSWVVKSLEDCNHRMFTLCRPNGEKEDLDFADKNFKQRLAGISFDIAKCTKELVKTVEEASLKEDIAQLDARLSHPDDLT</sequence>
<dbReference type="Gene3D" id="1.20.120.330">
    <property type="entry name" value="Nucleotidyltransferases domain 2"/>
    <property type="match status" value="1"/>
</dbReference>
<feature type="compositionally biased region" description="Basic and acidic residues" evidence="3">
    <location>
        <begin position="968"/>
        <end position="977"/>
    </location>
</feature>
<feature type="compositionally biased region" description="Acidic residues" evidence="3">
    <location>
        <begin position="1197"/>
        <end position="1212"/>
    </location>
</feature>
<feature type="domain" description="GIT Spa2 homology (SHD)" evidence="4">
    <location>
        <begin position="87"/>
        <end position="117"/>
    </location>
</feature>
<dbReference type="GO" id="GO:0043332">
    <property type="term" value="C:mating projection tip"/>
    <property type="evidence" value="ECO:0007669"/>
    <property type="project" value="TreeGrafter"/>
</dbReference>
<feature type="compositionally biased region" description="Basic and acidic residues" evidence="3">
    <location>
        <begin position="994"/>
        <end position="1018"/>
    </location>
</feature>
<gene>
    <name evidence="5" type="ORF">SAMEA4029010_CIC11G00000002411</name>
</gene>
<feature type="compositionally biased region" description="Low complexity" evidence="3">
    <location>
        <begin position="122"/>
        <end position="136"/>
    </location>
</feature>
<keyword evidence="2" id="KW-0175">Coiled coil</keyword>
<feature type="region of interest" description="Disordered" evidence="3">
    <location>
        <begin position="1187"/>
        <end position="1218"/>
    </location>
</feature>
<dbReference type="PANTHER" id="PTHR21601:SF0">
    <property type="entry name" value="PROTEIN SPA2-RELATED"/>
    <property type="match status" value="1"/>
</dbReference>
<dbReference type="PANTHER" id="PTHR21601">
    <property type="entry name" value="SPA2 PROTEIN"/>
    <property type="match status" value="1"/>
</dbReference>
<dbReference type="GO" id="GO:0005935">
    <property type="term" value="C:cellular bud neck"/>
    <property type="evidence" value="ECO:0007669"/>
    <property type="project" value="TreeGrafter"/>
</dbReference>
<feature type="region of interest" description="Disordered" evidence="3">
    <location>
        <begin position="215"/>
        <end position="234"/>
    </location>
</feature>
<dbReference type="GO" id="GO:0007121">
    <property type="term" value="P:bipolar cellular bud site selection"/>
    <property type="evidence" value="ECO:0007669"/>
    <property type="project" value="TreeGrafter"/>
</dbReference>
<feature type="compositionally biased region" description="Low complexity" evidence="3">
    <location>
        <begin position="154"/>
        <end position="167"/>
    </location>
</feature>
<dbReference type="GO" id="GO:0007124">
    <property type="term" value="P:pseudohyphal growth"/>
    <property type="evidence" value="ECO:0007669"/>
    <property type="project" value="TreeGrafter"/>
</dbReference>
<accession>A0A1L0BUY0</accession>
<feature type="region of interest" description="Disordered" evidence="3">
    <location>
        <begin position="252"/>
        <end position="276"/>
    </location>
</feature>
<dbReference type="OrthoDB" id="5588096at2759"/>
<dbReference type="InterPro" id="IPR022018">
    <property type="entry name" value="GIT1_C"/>
</dbReference>
<dbReference type="Pfam" id="PF12205">
    <property type="entry name" value="GIT1_C"/>
    <property type="match status" value="1"/>
</dbReference>
<feature type="compositionally biased region" description="Polar residues" evidence="3">
    <location>
        <begin position="978"/>
        <end position="992"/>
    </location>
</feature>
<feature type="compositionally biased region" description="Basic and acidic residues" evidence="3">
    <location>
        <begin position="194"/>
        <end position="203"/>
    </location>
</feature>
<feature type="region of interest" description="Disordered" evidence="3">
    <location>
        <begin position="1065"/>
        <end position="1086"/>
    </location>
</feature>
<dbReference type="STRING" id="45354.A0A1L0BUY0"/>
<evidence type="ECO:0000313" key="6">
    <source>
        <dbReference type="Proteomes" id="UP000182334"/>
    </source>
</evidence>
<keyword evidence="1" id="KW-0677">Repeat</keyword>
<dbReference type="InterPro" id="IPR039892">
    <property type="entry name" value="Spa2/Sph1"/>
</dbReference>
<dbReference type="GO" id="GO:0005934">
    <property type="term" value="C:cellular bud tip"/>
    <property type="evidence" value="ECO:0007669"/>
    <property type="project" value="TreeGrafter"/>
</dbReference>
<name>A0A1L0BUY0_9ASCO</name>
<dbReference type="EMBL" id="LT635760">
    <property type="protein sequence ID" value="SGZ55159.1"/>
    <property type="molecule type" value="Genomic_DNA"/>
</dbReference>
<keyword evidence="6" id="KW-1185">Reference proteome</keyword>
<feature type="coiled-coil region" evidence="2">
    <location>
        <begin position="345"/>
        <end position="442"/>
    </location>
</feature>
<dbReference type="Gene3D" id="6.10.250.3110">
    <property type="match status" value="1"/>
</dbReference>
<dbReference type="GO" id="GO:0005826">
    <property type="term" value="C:actomyosin contractile ring"/>
    <property type="evidence" value="ECO:0007669"/>
    <property type="project" value="TreeGrafter"/>
</dbReference>
<dbReference type="InterPro" id="IPR013724">
    <property type="entry name" value="GIT_SHD"/>
</dbReference>
<dbReference type="Pfam" id="PF08518">
    <property type="entry name" value="GIT_SHD"/>
    <property type="match status" value="2"/>
</dbReference>
<evidence type="ECO:0000256" key="3">
    <source>
        <dbReference type="SAM" id="MobiDB-lite"/>
    </source>
</evidence>
<feature type="region of interest" description="Disordered" evidence="3">
    <location>
        <begin position="799"/>
        <end position="845"/>
    </location>
</feature>
<evidence type="ECO:0000256" key="1">
    <source>
        <dbReference type="ARBA" id="ARBA00022737"/>
    </source>
</evidence>
<dbReference type="GO" id="GO:1902716">
    <property type="term" value="C:cell cortex of growing cell tip"/>
    <property type="evidence" value="ECO:0007669"/>
    <property type="project" value="TreeGrafter"/>
</dbReference>